<keyword evidence="1" id="KW-1133">Transmembrane helix</keyword>
<protein>
    <submittedName>
        <fullName evidence="2">Uncharacterized protein</fullName>
    </submittedName>
</protein>
<dbReference type="EMBL" id="JAOWKZ010000008">
    <property type="protein sequence ID" value="MCV2874605.1"/>
    <property type="molecule type" value="Genomic_DNA"/>
</dbReference>
<evidence type="ECO:0000256" key="1">
    <source>
        <dbReference type="SAM" id="Phobius"/>
    </source>
</evidence>
<reference evidence="2 3" key="1">
    <citation type="submission" date="2022-10" db="EMBL/GenBank/DDBJ databases">
        <title>Defluviimonas sp. nov., isolated from ocean surface sediments.</title>
        <authorList>
            <person name="He W."/>
            <person name="Wang L."/>
            <person name="Zhang D.-F."/>
        </authorList>
    </citation>
    <scope>NUCLEOTIDE SEQUENCE [LARGE SCALE GENOMIC DNA]</scope>
    <source>
        <strain evidence="2 3">WL0050</strain>
    </source>
</reference>
<keyword evidence="1" id="KW-0472">Membrane</keyword>
<feature type="transmembrane region" description="Helical" evidence="1">
    <location>
        <begin position="25"/>
        <end position="46"/>
    </location>
</feature>
<dbReference type="Proteomes" id="UP001652564">
    <property type="component" value="Unassembled WGS sequence"/>
</dbReference>
<evidence type="ECO:0000313" key="2">
    <source>
        <dbReference type="EMBL" id="MCV2874605.1"/>
    </source>
</evidence>
<organism evidence="2 3">
    <name type="scientific">Albidovulum litorale</name>
    <dbReference type="NCBI Taxonomy" id="2984134"/>
    <lineage>
        <taxon>Bacteria</taxon>
        <taxon>Pseudomonadati</taxon>
        <taxon>Pseudomonadota</taxon>
        <taxon>Alphaproteobacteria</taxon>
        <taxon>Rhodobacterales</taxon>
        <taxon>Paracoccaceae</taxon>
        <taxon>Albidovulum</taxon>
    </lineage>
</organism>
<gene>
    <name evidence="2" type="ORF">OEZ71_20085</name>
</gene>
<evidence type="ECO:0000313" key="3">
    <source>
        <dbReference type="Proteomes" id="UP001652564"/>
    </source>
</evidence>
<keyword evidence="1" id="KW-0812">Transmembrane</keyword>
<keyword evidence="3" id="KW-1185">Reference proteome</keyword>
<proteinExistence type="predicted"/>
<comment type="caution">
    <text evidence="2">The sequence shown here is derived from an EMBL/GenBank/DDBJ whole genome shotgun (WGS) entry which is preliminary data.</text>
</comment>
<name>A0ABT2ZTW7_9RHOB</name>
<accession>A0ABT2ZTW7</accession>
<sequence>MWTPSERKAPAGSLFVDLVERIQDVTPAIAGLAGVVVGVVAVSLGIV</sequence>